<sequence length="426" mass="41778">MPDTLRWIAVTAPVSGAPATVDLVVPADRPLGELLPSIVEAAAGAADGPRRWQLTRVAGEPVDTSLSLRDNAVDDGEMLVLADVRVPPPRRRPADPCAVVADGVTAQEAEVLGPAAAVAAATTGAAALAWAGVTAPAPWHPWTAAALSLLAGTGAVVAARTDRTLAALLGTVATQFAVVTGLLATPTAPWAAMLLLAASAGFAVSVLLLRWLPDLPPLTALAAASAAVTAAAGVGNLVPGVQTFGAALAALSLAGLSVAARIAALGTGGDGSRSAAAHRTLTELVTGWSATAVAGGVVVSVAAIGTGAQTVPAAVFAADVGVLLALRGRVHADARRRLVLGAAGVTSLLAALLVTVAAAPAHAGWLGAGATAAGALVVSAAARPMPSNPLSLRLIQCVEYAALVAVVPLACWLAGVYGMVGQLSLA</sequence>
<keyword evidence="1" id="KW-0472">Membrane</keyword>
<dbReference type="HOGENOM" id="CLU_028325_2_0_11"/>
<evidence type="ECO:0000256" key="1">
    <source>
        <dbReference type="SAM" id="Phobius"/>
    </source>
</evidence>
<proteinExistence type="predicted"/>
<feature type="transmembrane region" description="Helical" evidence="1">
    <location>
        <begin position="190"/>
        <end position="211"/>
    </location>
</feature>
<gene>
    <name evidence="3" type="ORF">MVAC_04172</name>
</gene>
<dbReference type="Gene3D" id="3.10.20.90">
    <property type="entry name" value="Phosphatidylinositol 3-kinase Catalytic Subunit, Chain A, domain 1"/>
    <property type="match status" value="1"/>
</dbReference>
<feature type="transmembrane region" description="Helical" evidence="1">
    <location>
        <begin position="397"/>
        <end position="420"/>
    </location>
</feature>
<reference evidence="3 4" key="1">
    <citation type="journal article" date="2012" name="J. Bacteriol.">
        <title>Complete Genome Sequence of Mycobacterium vaccae Type Strain ATCC 25954.</title>
        <authorList>
            <person name="Ho Y.S."/>
            <person name="Adroub S.A."/>
            <person name="Abadi M."/>
            <person name="Al Alwan B."/>
            <person name="Alkhateeb R."/>
            <person name="Gao G."/>
            <person name="Ragab A."/>
            <person name="Ali S."/>
            <person name="van Soolingen D."/>
            <person name="Bitter W."/>
            <person name="Pain A."/>
            <person name="Abdallah A.M."/>
        </authorList>
    </citation>
    <scope>NUCLEOTIDE SEQUENCE [LARGE SCALE GENOMIC DNA]</scope>
    <source>
        <strain evidence="3 4">ATCC 25954</strain>
    </source>
</reference>
<feature type="transmembrane region" description="Helical" evidence="1">
    <location>
        <begin position="310"/>
        <end position="326"/>
    </location>
</feature>
<keyword evidence="4" id="KW-1185">Reference proteome</keyword>
<dbReference type="AlphaFoldDB" id="K0VKT5"/>
<feature type="transmembrane region" description="Helical" evidence="1">
    <location>
        <begin position="111"/>
        <end position="133"/>
    </location>
</feature>
<feature type="transmembrane region" description="Helical" evidence="1">
    <location>
        <begin position="139"/>
        <end position="158"/>
    </location>
</feature>
<comment type="caution">
    <text evidence="3">The sequence shown here is derived from an EMBL/GenBank/DDBJ whole genome shotgun (WGS) entry which is preliminary data.</text>
</comment>
<evidence type="ECO:0000313" key="4">
    <source>
        <dbReference type="Proteomes" id="UP000006072"/>
    </source>
</evidence>
<name>K0VKT5_MYCVA</name>
<feature type="transmembrane region" description="Helical" evidence="1">
    <location>
        <begin position="285"/>
        <end position="304"/>
    </location>
</feature>
<feature type="transmembrane region" description="Helical" evidence="1">
    <location>
        <begin position="165"/>
        <end position="184"/>
    </location>
</feature>
<dbReference type="InterPro" id="IPR024962">
    <property type="entry name" value="YukD-like"/>
</dbReference>
<dbReference type="InterPro" id="IPR044049">
    <property type="entry name" value="EccD_transm"/>
</dbReference>
<keyword evidence="1" id="KW-0812">Transmembrane</keyword>
<feature type="transmembrane region" description="Helical" evidence="1">
    <location>
        <begin position="218"/>
        <end position="238"/>
    </location>
</feature>
<evidence type="ECO:0000259" key="2">
    <source>
        <dbReference type="Pfam" id="PF19053"/>
    </source>
</evidence>
<dbReference type="Pfam" id="PF19053">
    <property type="entry name" value="EccD"/>
    <property type="match status" value="1"/>
</dbReference>
<dbReference type="Proteomes" id="UP000006072">
    <property type="component" value="Unassembled WGS sequence"/>
</dbReference>
<dbReference type="Pfam" id="PF08817">
    <property type="entry name" value="YukD"/>
    <property type="match status" value="1"/>
</dbReference>
<dbReference type="PATRIC" id="fig|1194972.3.peg.841"/>
<feature type="transmembrane region" description="Helical" evidence="1">
    <location>
        <begin position="365"/>
        <end position="385"/>
    </location>
</feature>
<organism evidence="3 4">
    <name type="scientific">Mycolicibacterium vaccae ATCC 25954</name>
    <dbReference type="NCBI Taxonomy" id="1194972"/>
    <lineage>
        <taxon>Bacteria</taxon>
        <taxon>Bacillati</taxon>
        <taxon>Actinomycetota</taxon>
        <taxon>Actinomycetes</taxon>
        <taxon>Mycobacteriales</taxon>
        <taxon>Mycobacteriaceae</taxon>
        <taxon>Mycolicibacterium</taxon>
    </lineage>
</organism>
<feature type="transmembrane region" description="Helical" evidence="1">
    <location>
        <begin position="338"/>
        <end position="359"/>
    </location>
</feature>
<evidence type="ECO:0000313" key="3">
    <source>
        <dbReference type="EMBL" id="EJZ11739.1"/>
    </source>
</evidence>
<dbReference type="RefSeq" id="WP_003929212.1">
    <property type="nucleotide sequence ID" value="NZ_JH814686.1"/>
</dbReference>
<accession>K0VKT5</accession>
<feature type="domain" description="EccD-like transmembrane" evidence="2">
    <location>
        <begin position="272"/>
        <end position="422"/>
    </location>
</feature>
<feature type="transmembrane region" description="Helical" evidence="1">
    <location>
        <begin position="244"/>
        <end position="264"/>
    </location>
</feature>
<dbReference type="eggNOG" id="ENOG502ZAY5">
    <property type="taxonomic scope" value="Bacteria"/>
</dbReference>
<dbReference type="EMBL" id="ALQA01000006">
    <property type="protein sequence ID" value="EJZ11739.1"/>
    <property type="molecule type" value="Genomic_DNA"/>
</dbReference>
<keyword evidence="1" id="KW-1133">Transmembrane helix</keyword>
<protein>
    <recommendedName>
        <fullName evidence="2">EccD-like transmembrane domain-containing protein</fullName>
    </recommendedName>
</protein>